<dbReference type="SUPFAM" id="SSF88713">
    <property type="entry name" value="Glycoside hydrolase/deacetylase"/>
    <property type="match status" value="1"/>
</dbReference>
<gene>
    <name evidence="1" type="ORF">DK389_03075</name>
</gene>
<keyword evidence="2" id="KW-1185">Reference proteome</keyword>
<dbReference type="RefSeq" id="WP_109887391.1">
    <property type="nucleotide sequence ID" value="NZ_CP029550.1"/>
</dbReference>
<dbReference type="OrthoDB" id="7836272at2"/>
<name>A0A2U8W0T2_9HYPH</name>
<dbReference type="KEGG" id="mets:DK389_03075"/>
<reference evidence="2" key="1">
    <citation type="submission" date="2018-05" db="EMBL/GenBank/DDBJ databases">
        <title>Complete Genome Sequence of Methylobacterium sp. 17SD2-17.</title>
        <authorList>
            <person name="Srinivasan S."/>
        </authorList>
    </citation>
    <scope>NUCLEOTIDE SEQUENCE [LARGE SCALE GENOMIC DNA]</scope>
    <source>
        <strain evidence="2">17SD2-17</strain>
    </source>
</reference>
<dbReference type="Proteomes" id="UP000245926">
    <property type="component" value="Chromosome"/>
</dbReference>
<evidence type="ECO:0000313" key="2">
    <source>
        <dbReference type="Proteomes" id="UP000245926"/>
    </source>
</evidence>
<dbReference type="Gene3D" id="3.20.20.370">
    <property type="entry name" value="Glycoside hydrolase/deacetylase"/>
    <property type="match status" value="1"/>
</dbReference>
<protein>
    <submittedName>
        <fullName evidence="1">Polysaccharide deacetylase</fullName>
    </submittedName>
</protein>
<dbReference type="GO" id="GO:0005975">
    <property type="term" value="P:carbohydrate metabolic process"/>
    <property type="evidence" value="ECO:0007669"/>
    <property type="project" value="InterPro"/>
</dbReference>
<proteinExistence type="predicted"/>
<evidence type="ECO:0000313" key="1">
    <source>
        <dbReference type="EMBL" id="AWN39703.1"/>
    </source>
</evidence>
<accession>A0A2U8W0T2</accession>
<dbReference type="EMBL" id="CP029550">
    <property type="protein sequence ID" value="AWN39703.1"/>
    <property type="molecule type" value="Genomic_DNA"/>
</dbReference>
<organism evidence="1 2">
    <name type="scientific">Methylobacterium durans</name>
    <dbReference type="NCBI Taxonomy" id="2202825"/>
    <lineage>
        <taxon>Bacteria</taxon>
        <taxon>Pseudomonadati</taxon>
        <taxon>Pseudomonadota</taxon>
        <taxon>Alphaproteobacteria</taxon>
        <taxon>Hyphomicrobiales</taxon>
        <taxon>Methylobacteriaceae</taxon>
        <taxon>Methylobacterium</taxon>
    </lineage>
</organism>
<dbReference type="AlphaFoldDB" id="A0A2U8W0T2"/>
<sequence length="353" mass="39903">MGGTFVISLDFELFWGVRDKRILAHDQANLLGGRRAVGEMLDRFAAQGIRATWATVGLLFFDAKDEMMAAVPAAKPRYENAHLSPYPTLDAIGSTEQDDPYHFAGSLVRRIQDCPGQEIGTHTFSHYYALEAGQTADEFRDDLRAAVQAASSFDITLTSLVFPRNQYNPAYLSICREFGLTVYRSNQRGWMYRARPDGRQRIWIRAARLADAYLNLSGHQSYVISADDDGRLPVAVPASMFLRPWSRRLRLLEPLRLRRIRQAMTNAARRDEIFHLWWHPENFGTDLAENLAVLDQILSHFARLRDTYGMESRTMAETASLARLPAPQPVQRVVRKGGEALGHQGESAPRPLS</sequence>
<dbReference type="CDD" id="cd10929">
    <property type="entry name" value="CE4_u5"/>
    <property type="match status" value="1"/>
</dbReference>
<dbReference type="InterPro" id="IPR011330">
    <property type="entry name" value="Glyco_hydro/deAcase_b/a-brl"/>
</dbReference>